<sequence>MKKIGLALLVLITAQQAWAQHAPIESLFGNNRTEKKKVTVGAYGTAIGKLTPINGKLGVLTGLQGGVLLNNKWMFGAGGYGLANSIKAPKLNVANEKDEYIQMWYTGLMAEYTHNSNKLIHWSAGALLGGGGVGRDERHHGWHNDDDDHHHGWNGGSGFFVAEPFVGVELNITSYLRLNVGGSYRFISGSETPGLKDSDLSGGAFHVGIKAGKF</sequence>
<dbReference type="AlphaFoldDB" id="A0A1H7XQ73"/>
<organism evidence="2 3">
    <name type="scientific">Chitinophaga rupis</name>
    <dbReference type="NCBI Taxonomy" id="573321"/>
    <lineage>
        <taxon>Bacteria</taxon>
        <taxon>Pseudomonadati</taxon>
        <taxon>Bacteroidota</taxon>
        <taxon>Chitinophagia</taxon>
        <taxon>Chitinophagales</taxon>
        <taxon>Chitinophagaceae</taxon>
        <taxon>Chitinophaga</taxon>
    </lineage>
</organism>
<protein>
    <recommendedName>
        <fullName evidence="4">Outer membrane protein beta-barrel domain-containing protein</fullName>
    </recommendedName>
</protein>
<reference evidence="2 3" key="1">
    <citation type="submission" date="2016-10" db="EMBL/GenBank/DDBJ databases">
        <authorList>
            <person name="de Groot N.N."/>
        </authorList>
    </citation>
    <scope>NUCLEOTIDE SEQUENCE [LARGE SCALE GENOMIC DNA]</scope>
    <source>
        <strain evidence="2 3">DSM 21039</strain>
    </source>
</reference>
<evidence type="ECO:0008006" key="4">
    <source>
        <dbReference type="Google" id="ProtNLM"/>
    </source>
</evidence>
<dbReference type="Proteomes" id="UP000198984">
    <property type="component" value="Unassembled WGS sequence"/>
</dbReference>
<dbReference type="EMBL" id="FOBB01000004">
    <property type="protein sequence ID" value="SEM35358.1"/>
    <property type="molecule type" value="Genomic_DNA"/>
</dbReference>
<keyword evidence="1" id="KW-0732">Signal</keyword>
<dbReference type="STRING" id="573321.SAMN04488505_104141"/>
<dbReference type="RefSeq" id="WP_089914652.1">
    <property type="nucleotide sequence ID" value="NZ_FOBB01000004.1"/>
</dbReference>
<proteinExistence type="predicted"/>
<evidence type="ECO:0000256" key="1">
    <source>
        <dbReference type="SAM" id="SignalP"/>
    </source>
</evidence>
<gene>
    <name evidence="2" type="ORF">SAMN04488505_104141</name>
</gene>
<accession>A0A1H7XQ73</accession>
<feature type="chain" id="PRO_5011760474" description="Outer membrane protein beta-barrel domain-containing protein" evidence="1">
    <location>
        <begin position="20"/>
        <end position="214"/>
    </location>
</feature>
<keyword evidence="3" id="KW-1185">Reference proteome</keyword>
<feature type="signal peptide" evidence="1">
    <location>
        <begin position="1"/>
        <end position="19"/>
    </location>
</feature>
<evidence type="ECO:0000313" key="2">
    <source>
        <dbReference type="EMBL" id="SEM35358.1"/>
    </source>
</evidence>
<evidence type="ECO:0000313" key="3">
    <source>
        <dbReference type="Proteomes" id="UP000198984"/>
    </source>
</evidence>
<name>A0A1H7XQ73_9BACT</name>
<dbReference type="OrthoDB" id="1122635at2"/>